<dbReference type="InterPro" id="IPR052509">
    <property type="entry name" value="Metal_resp_DNA-bind_regulator"/>
</dbReference>
<evidence type="ECO:0000313" key="3">
    <source>
        <dbReference type="Proteomes" id="UP000483261"/>
    </source>
</evidence>
<dbReference type="Gene3D" id="1.10.10.10">
    <property type="entry name" value="Winged helix-like DNA-binding domain superfamily/Winged helix DNA-binding domain"/>
    <property type="match status" value="1"/>
</dbReference>
<dbReference type="AlphaFoldDB" id="A0A6M1QVJ2"/>
<name>A0A6M1QVJ2_9ACTN</name>
<proteinExistence type="predicted"/>
<dbReference type="Proteomes" id="UP000483261">
    <property type="component" value="Unassembled WGS sequence"/>
</dbReference>
<feature type="domain" description="Transcription regulator PadR N-terminal" evidence="1">
    <location>
        <begin position="14"/>
        <end position="90"/>
    </location>
</feature>
<dbReference type="InterPro" id="IPR036388">
    <property type="entry name" value="WH-like_DNA-bd_sf"/>
</dbReference>
<keyword evidence="3" id="KW-1185">Reference proteome</keyword>
<dbReference type="Pfam" id="PF03551">
    <property type="entry name" value="PadR"/>
    <property type="match status" value="1"/>
</dbReference>
<dbReference type="PANTHER" id="PTHR33169:SF27">
    <property type="entry name" value="TRANSCRIPTIONAL REGULATOR PADR FAMILY PROTEIN"/>
    <property type="match status" value="1"/>
</dbReference>
<reference evidence="2 3" key="1">
    <citation type="submission" date="2020-02" db="EMBL/GenBank/DDBJ databases">
        <title>Whole-genome analyses of novel actinobacteria.</title>
        <authorList>
            <person name="Sahin N."/>
        </authorList>
    </citation>
    <scope>NUCLEOTIDE SEQUENCE [LARGE SCALE GENOMIC DNA]</scope>
    <source>
        <strain evidence="2 3">KC13</strain>
    </source>
</reference>
<protein>
    <submittedName>
        <fullName evidence="2">PadR family transcriptional regulator</fullName>
    </submittedName>
</protein>
<sequence length="196" mass="22463">MGAMPVQNPLALVVLAYLTQEPMHPYQIGQLLKERNVGASVKFRPSSLYMVVDQLSRDGYIEARDSSRAGRRPERTTYAITGSGRAELRERLAALIATPDEEFPRFRSALSLLVALPPEDVPPLLRKRESSLQEDVDEIRDRLARVRGEGVERVFLLEHEHRLALCEAELAYVRRIRDLIENDPDSLGDFWRDFHR</sequence>
<dbReference type="InterPro" id="IPR036390">
    <property type="entry name" value="WH_DNA-bd_sf"/>
</dbReference>
<gene>
    <name evidence="2" type="ORF">G5C66_14475</name>
</gene>
<comment type="caution">
    <text evidence="2">The sequence shown here is derived from an EMBL/GenBank/DDBJ whole genome shotgun (WGS) entry which is preliminary data.</text>
</comment>
<dbReference type="EMBL" id="JAALAA010000011">
    <property type="protein sequence ID" value="NGN93945.1"/>
    <property type="molecule type" value="Genomic_DNA"/>
</dbReference>
<evidence type="ECO:0000313" key="2">
    <source>
        <dbReference type="EMBL" id="NGN93945.1"/>
    </source>
</evidence>
<organism evidence="2 3">
    <name type="scientific">Nocardioides turkmenicus</name>
    <dbReference type="NCBI Taxonomy" id="2711220"/>
    <lineage>
        <taxon>Bacteria</taxon>
        <taxon>Bacillati</taxon>
        <taxon>Actinomycetota</taxon>
        <taxon>Actinomycetes</taxon>
        <taxon>Propionibacteriales</taxon>
        <taxon>Nocardioidaceae</taxon>
        <taxon>Nocardioides</taxon>
    </lineage>
</organism>
<dbReference type="InterPro" id="IPR005149">
    <property type="entry name" value="Tscrpt_reg_PadR_N"/>
</dbReference>
<accession>A0A6M1QVJ2</accession>
<evidence type="ECO:0000259" key="1">
    <source>
        <dbReference type="Pfam" id="PF03551"/>
    </source>
</evidence>
<dbReference type="SUPFAM" id="SSF46785">
    <property type="entry name" value="Winged helix' DNA-binding domain"/>
    <property type="match status" value="1"/>
</dbReference>
<dbReference type="PANTHER" id="PTHR33169">
    <property type="entry name" value="PADR-FAMILY TRANSCRIPTIONAL REGULATOR"/>
    <property type="match status" value="1"/>
</dbReference>